<sequence>MSGIIDGHCDVLSKLMLDPGLDFGLNESGLDVTLPKLRQAGALMQCFAIWIPETVHDPGMKHLLSGVELFWERIAGQAGMKGVRTAEDLRSAIEHGQLAALLTVEGADGLNGSMDHLRTLFRQGVRCLGLTWNYANWAADGVAEPRKAGLTVKGRRLVKECNHLGIIMDVSHLAERGFWELDELSDKPFIASHSNVLELCGHPRNLNKRQIARIGERGGVIGINYYPPFLSSDANATIDHVVRHIEKACEWGGERAVALGSDFDGIGKKVEGLEDPAGIARLSEALAKRLSDDQVERILYRNWYEFFVTELPKSEY</sequence>
<comment type="caution">
    <text evidence="1">The sequence shown here is derived from an EMBL/GenBank/DDBJ whole genome shotgun (WGS) entry which is preliminary data.</text>
</comment>
<dbReference type="Gene3D" id="3.20.20.140">
    <property type="entry name" value="Metal-dependent hydrolases"/>
    <property type="match status" value="1"/>
</dbReference>
<dbReference type="RefSeq" id="WP_139602238.1">
    <property type="nucleotide sequence ID" value="NZ_VDCQ01000012.1"/>
</dbReference>
<dbReference type="PROSITE" id="PS51365">
    <property type="entry name" value="RENAL_DIPEPTIDASE_2"/>
    <property type="match status" value="1"/>
</dbReference>
<evidence type="ECO:0000313" key="2">
    <source>
        <dbReference type="Proteomes" id="UP000307943"/>
    </source>
</evidence>
<dbReference type="SUPFAM" id="SSF51556">
    <property type="entry name" value="Metallo-dependent hydrolases"/>
    <property type="match status" value="1"/>
</dbReference>
<keyword evidence="2" id="KW-1185">Reference proteome</keyword>
<dbReference type="GO" id="GO:0070573">
    <property type="term" value="F:metallodipeptidase activity"/>
    <property type="evidence" value="ECO:0007669"/>
    <property type="project" value="InterPro"/>
</dbReference>
<dbReference type="InterPro" id="IPR008257">
    <property type="entry name" value="Pept_M19"/>
</dbReference>
<dbReference type="EMBL" id="VDCQ01000012">
    <property type="protein sequence ID" value="TNJ66186.1"/>
    <property type="molecule type" value="Genomic_DNA"/>
</dbReference>
<dbReference type="AlphaFoldDB" id="A0A5C4TC59"/>
<dbReference type="InterPro" id="IPR032466">
    <property type="entry name" value="Metal_Hydrolase"/>
</dbReference>
<dbReference type="PANTHER" id="PTHR10443:SF12">
    <property type="entry name" value="DIPEPTIDASE"/>
    <property type="match status" value="1"/>
</dbReference>
<gene>
    <name evidence="1" type="ORF">FE784_10945</name>
</gene>
<dbReference type="Proteomes" id="UP000307943">
    <property type="component" value="Unassembled WGS sequence"/>
</dbReference>
<evidence type="ECO:0000313" key="1">
    <source>
        <dbReference type="EMBL" id="TNJ66186.1"/>
    </source>
</evidence>
<protein>
    <submittedName>
        <fullName evidence="1">Membrane dipeptidase</fullName>
    </submittedName>
</protein>
<dbReference type="PANTHER" id="PTHR10443">
    <property type="entry name" value="MICROSOMAL DIPEPTIDASE"/>
    <property type="match status" value="1"/>
</dbReference>
<reference evidence="1 2" key="1">
    <citation type="submission" date="2019-05" db="EMBL/GenBank/DDBJ databases">
        <title>We sequenced the genome of Paenibacillus hemerocallicola KCTC 33185 for further insight into its adaptation and study the phylogeny of Paenibacillus.</title>
        <authorList>
            <person name="Narsing Rao M.P."/>
        </authorList>
    </citation>
    <scope>NUCLEOTIDE SEQUENCE [LARGE SCALE GENOMIC DNA]</scope>
    <source>
        <strain evidence="1 2">KCTC 33185</strain>
    </source>
</reference>
<dbReference type="GO" id="GO:0006508">
    <property type="term" value="P:proteolysis"/>
    <property type="evidence" value="ECO:0007669"/>
    <property type="project" value="InterPro"/>
</dbReference>
<organism evidence="1 2">
    <name type="scientific">Paenibacillus hemerocallicola</name>
    <dbReference type="NCBI Taxonomy" id="1172614"/>
    <lineage>
        <taxon>Bacteria</taxon>
        <taxon>Bacillati</taxon>
        <taxon>Bacillota</taxon>
        <taxon>Bacilli</taxon>
        <taxon>Bacillales</taxon>
        <taxon>Paenibacillaceae</taxon>
        <taxon>Paenibacillus</taxon>
    </lineage>
</organism>
<name>A0A5C4TC59_9BACL</name>
<dbReference type="CDD" id="cd01301">
    <property type="entry name" value="rDP_like"/>
    <property type="match status" value="1"/>
</dbReference>
<dbReference type="Pfam" id="PF01244">
    <property type="entry name" value="Peptidase_M19"/>
    <property type="match status" value="1"/>
</dbReference>
<proteinExistence type="predicted"/>
<accession>A0A5C4TC59</accession>
<dbReference type="OrthoDB" id="9804920at2"/>